<dbReference type="AlphaFoldDB" id="A0A162G646"/>
<feature type="region of interest" description="Disordered" evidence="1">
    <location>
        <begin position="69"/>
        <end position="106"/>
    </location>
</feature>
<comment type="caution">
    <text evidence="2">The sequence shown here is derived from an EMBL/GenBank/DDBJ whole genome shotgun (WGS) entry which is preliminary data.</text>
</comment>
<protein>
    <submittedName>
        <fullName evidence="2">Uncharacterized protein</fullName>
    </submittedName>
</protein>
<gene>
    <name evidence="2" type="ORF">Lp19_1245</name>
</gene>
<evidence type="ECO:0000256" key="1">
    <source>
        <dbReference type="SAM" id="MobiDB-lite"/>
    </source>
</evidence>
<reference evidence="2 3" key="1">
    <citation type="submission" date="2016-03" db="EMBL/GenBank/DDBJ databases">
        <title>Comparative genomics of 54 Lactobacillus plantarum strains reveals genomic uncoupling from niche constraints.</title>
        <authorList>
            <person name="Martino M.E."/>
        </authorList>
    </citation>
    <scope>NUCLEOTIDE SEQUENCE [LARGE SCALE GENOMIC DNA]</scope>
    <source>
        <strain evidence="2 3">19.1</strain>
    </source>
</reference>
<evidence type="ECO:0000313" key="2">
    <source>
        <dbReference type="EMBL" id="KZU95966.1"/>
    </source>
</evidence>
<dbReference type="EMBL" id="LUXM01000024">
    <property type="protein sequence ID" value="KZU95966.1"/>
    <property type="molecule type" value="Genomic_DNA"/>
</dbReference>
<feature type="compositionally biased region" description="Polar residues" evidence="1">
    <location>
        <begin position="69"/>
        <end position="78"/>
    </location>
</feature>
<proteinExistence type="predicted"/>
<feature type="compositionally biased region" description="Basic and acidic residues" evidence="1">
    <location>
        <begin position="83"/>
        <end position="92"/>
    </location>
</feature>
<name>A0A162G646_LACPN</name>
<dbReference type="Proteomes" id="UP000076882">
    <property type="component" value="Unassembled WGS sequence"/>
</dbReference>
<organism evidence="2 3">
    <name type="scientific">Lactiplantibacillus plantarum</name>
    <name type="common">Lactobacillus plantarum</name>
    <dbReference type="NCBI Taxonomy" id="1590"/>
    <lineage>
        <taxon>Bacteria</taxon>
        <taxon>Bacillati</taxon>
        <taxon>Bacillota</taxon>
        <taxon>Bacilli</taxon>
        <taxon>Lactobacillales</taxon>
        <taxon>Lactobacillaceae</taxon>
        <taxon>Lactiplantibacillus</taxon>
    </lineage>
</organism>
<accession>A0A162G646</accession>
<sequence length="224" mass="25675">MDKEKGNLRLRALYLEITKKPSTTDKHNQTSENKYWVTYGKPARSKLVTFEEAARIQKVYPAVSIVQHTDNHTSTTSMRKLKNSTEQKKQENESSQQYENPVIEPRHSTIDSLVSIPDIASNSHKRTGYKTASHEPKITANNNGMERDSTEIRVDLPDELTSLSESKLLSAVMLDQNRKEHIETDEAKFGLTKTVPIESVGISKHKINRLPFFRRENHMQDQTL</sequence>
<dbReference type="PATRIC" id="fig|1590.201.peg.1025"/>
<feature type="region of interest" description="Disordered" evidence="1">
    <location>
        <begin position="124"/>
        <end position="143"/>
    </location>
</feature>
<evidence type="ECO:0000313" key="3">
    <source>
        <dbReference type="Proteomes" id="UP000076882"/>
    </source>
</evidence>